<keyword evidence="3" id="KW-1185">Reference proteome</keyword>
<sequence length="254" mass="27458">MADKAKRCGRRLVDGGRGKSKKRRGVAMRWPAAAGDAGRTGRQRQRGAVAAGNDGSSDGAARSWRGERRDGVVGPIRCMTSTKLDDAMSVQMDFESRGDRWCVLCLEVSEEPARHGGAQLVAEEPNPTELGSSVRSIRRNAYVRISGGDSERARTAANADGGAHECSGERRLADERTIADAARSKERNADEVAATLRDSGDGMMVTMAKRCETAACGRRCGRSSSAWRNRDGRSSSSAVRRRTDRQWAVARLST</sequence>
<dbReference type="AlphaFoldDB" id="A0AAP0K9Y1"/>
<protein>
    <submittedName>
        <fullName evidence="2">Uncharacterized protein</fullName>
    </submittedName>
</protein>
<feature type="region of interest" description="Disordered" evidence="1">
    <location>
        <begin position="1"/>
        <end position="68"/>
    </location>
</feature>
<organism evidence="2 3">
    <name type="scientific">Stephania cephalantha</name>
    <dbReference type="NCBI Taxonomy" id="152367"/>
    <lineage>
        <taxon>Eukaryota</taxon>
        <taxon>Viridiplantae</taxon>
        <taxon>Streptophyta</taxon>
        <taxon>Embryophyta</taxon>
        <taxon>Tracheophyta</taxon>
        <taxon>Spermatophyta</taxon>
        <taxon>Magnoliopsida</taxon>
        <taxon>Ranunculales</taxon>
        <taxon>Menispermaceae</taxon>
        <taxon>Menispermoideae</taxon>
        <taxon>Cissampelideae</taxon>
        <taxon>Stephania</taxon>
    </lineage>
</organism>
<evidence type="ECO:0000313" key="3">
    <source>
        <dbReference type="Proteomes" id="UP001419268"/>
    </source>
</evidence>
<accession>A0AAP0K9Y1</accession>
<evidence type="ECO:0000313" key="2">
    <source>
        <dbReference type="EMBL" id="KAK9147813.1"/>
    </source>
</evidence>
<proteinExistence type="predicted"/>
<evidence type="ECO:0000256" key="1">
    <source>
        <dbReference type="SAM" id="MobiDB-lite"/>
    </source>
</evidence>
<feature type="compositionally biased region" description="Low complexity" evidence="1">
    <location>
        <begin position="46"/>
        <end position="61"/>
    </location>
</feature>
<feature type="region of interest" description="Disordered" evidence="1">
    <location>
        <begin position="222"/>
        <end position="254"/>
    </location>
</feature>
<reference evidence="2 3" key="1">
    <citation type="submission" date="2024-01" db="EMBL/GenBank/DDBJ databases">
        <title>Genome assemblies of Stephania.</title>
        <authorList>
            <person name="Yang L."/>
        </authorList>
    </citation>
    <scope>NUCLEOTIDE SEQUENCE [LARGE SCALE GENOMIC DNA]</scope>
    <source>
        <strain evidence="2">JXDWG</strain>
        <tissue evidence="2">Leaf</tissue>
    </source>
</reference>
<dbReference type="EMBL" id="JBBNAG010000003">
    <property type="protein sequence ID" value="KAK9147813.1"/>
    <property type="molecule type" value="Genomic_DNA"/>
</dbReference>
<name>A0AAP0K9Y1_9MAGN</name>
<dbReference type="Proteomes" id="UP001419268">
    <property type="component" value="Unassembled WGS sequence"/>
</dbReference>
<feature type="compositionally biased region" description="Basic and acidic residues" evidence="1">
    <location>
        <begin position="1"/>
        <end position="17"/>
    </location>
</feature>
<gene>
    <name evidence="2" type="ORF">Scep_006570</name>
</gene>
<comment type="caution">
    <text evidence="2">The sequence shown here is derived from an EMBL/GenBank/DDBJ whole genome shotgun (WGS) entry which is preliminary data.</text>
</comment>